<dbReference type="Proteomes" id="UP000056090">
    <property type="component" value="Chromosome"/>
</dbReference>
<dbReference type="eggNOG" id="ENOG5032T6X">
    <property type="taxonomic scope" value="Bacteria"/>
</dbReference>
<keyword evidence="8" id="KW-1185">Reference proteome</keyword>
<feature type="coiled-coil region" evidence="4">
    <location>
        <begin position="6"/>
        <end position="58"/>
    </location>
</feature>
<dbReference type="KEGG" id="aaus:EP12_04970"/>
<dbReference type="InterPro" id="IPR007809">
    <property type="entry name" value="FlgN-like"/>
</dbReference>
<evidence type="ECO:0000313" key="7">
    <source>
        <dbReference type="EMBL" id="HBU51856.1"/>
    </source>
</evidence>
<dbReference type="EMBL" id="CP008849">
    <property type="protein sequence ID" value="AIF98099.1"/>
    <property type="molecule type" value="Genomic_DNA"/>
</dbReference>
<comment type="similarity">
    <text evidence="2">Belongs to the FlgN family.</text>
</comment>
<proteinExistence type="inferred from homology"/>
<evidence type="ECO:0000313" key="10">
    <source>
        <dbReference type="Proteomes" id="UP000264779"/>
    </source>
</evidence>
<evidence type="ECO:0000256" key="4">
    <source>
        <dbReference type="SAM" id="Coils"/>
    </source>
</evidence>
<name>A0A075NTW9_9ALTE</name>
<evidence type="ECO:0000256" key="3">
    <source>
        <dbReference type="ARBA" id="ARBA00022795"/>
    </source>
</evidence>
<dbReference type="EMBL" id="DONK01000168">
    <property type="protein sequence ID" value="HBU51856.1"/>
    <property type="molecule type" value="Genomic_DNA"/>
</dbReference>
<dbReference type="Proteomes" id="UP000264779">
    <property type="component" value="Unassembled WGS sequence"/>
</dbReference>
<dbReference type="KEGG" id="aal:EP13_04950"/>
<evidence type="ECO:0000313" key="8">
    <source>
        <dbReference type="Proteomes" id="UP000056090"/>
    </source>
</evidence>
<dbReference type="AlphaFoldDB" id="A0A075NTW9"/>
<dbReference type="PATRIC" id="fig|589873.4.peg.1073"/>
<evidence type="ECO:0000313" key="6">
    <source>
        <dbReference type="EMBL" id="HAW77267.1"/>
    </source>
</evidence>
<dbReference type="Pfam" id="PF05130">
    <property type="entry name" value="FlgN"/>
    <property type="match status" value="1"/>
</dbReference>
<dbReference type="RefSeq" id="WP_044056299.1">
    <property type="nucleotide sequence ID" value="NZ_CAJXAX010000007.1"/>
</dbReference>
<dbReference type="GO" id="GO:0044780">
    <property type="term" value="P:bacterial-type flagellum assembly"/>
    <property type="evidence" value="ECO:0007669"/>
    <property type="project" value="InterPro"/>
</dbReference>
<keyword evidence="5" id="KW-0966">Cell projection</keyword>
<dbReference type="OrthoDB" id="6322270at2"/>
<keyword evidence="4" id="KW-0175">Coiled coil</keyword>
<evidence type="ECO:0000313" key="9">
    <source>
        <dbReference type="Proteomes" id="UP000263517"/>
    </source>
</evidence>
<dbReference type="SUPFAM" id="SSF140566">
    <property type="entry name" value="FlgN-like"/>
    <property type="match status" value="1"/>
</dbReference>
<reference evidence="5 8" key="1">
    <citation type="submission" date="2014-06" db="EMBL/GenBank/DDBJ databases">
        <title>Genomes of Alteromonas australica, a world apart.</title>
        <authorList>
            <person name="Gonzaga A."/>
            <person name="Lopez-Perez M."/>
            <person name="Rodriguez-Valera F."/>
        </authorList>
    </citation>
    <scope>NUCLEOTIDE SEQUENCE [LARGE SCALE GENOMIC DNA]</scope>
    <source>
        <strain evidence="5 8">H 17</strain>
    </source>
</reference>
<dbReference type="GeneID" id="78254277"/>
<keyword evidence="5" id="KW-0282">Flagellum</keyword>
<dbReference type="STRING" id="589873.EP12_04970"/>
<comment type="function">
    <text evidence="1">Required for the efficient initiation of filament assembly.</text>
</comment>
<keyword evidence="3" id="KW-1005">Bacterial flagellum biogenesis</keyword>
<dbReference type="Gene3D" id="1.20.58.300">
    <property type="entry name" value="FlgN-like"/>
    <property type="match status" value="1"/>
</dbReference>
<evidence type="ECO:0000313" key="5">
    <source>
        <dbReference type="EMBL" id="AIF98099.1"/>
    </source>
</evidence>
<gene>
    <name evidence="6" type="ORF">DCW74_16210</name>
    <name evidence="7" type="ORF">DEB45_11400</name>
    <name evidence="5" type="ORF">EP13_04950</name>
</gene>
<dbReference type="EMBL" id="DNAN01000572">
    <property type="protein sequence ID" value="HAW77267.1"/>
    <property type="molecule type" value="Genomic_DNA"/>
</dbReference>
<keyword evidence="5" id="KW-0969">Cilium</keyword>
<evidence type="ECO:0000256" key="2">
    <source>
        <dbReference type="ARBA" id="ARBA00007703"/>
    </source>
</evidence>
<dbReference type="InterPro" id="IPR036679">
    <property type="entry name" value="FlgN-like_sf"/>
</dbReference>
<protein>
    <submittedName>
        <fullName evidence="5">Flagellar biosynthesis protein FlgN</fullName>
    </submittedName>
    <submittedName>
        <fullName evidence="6">Flagellar protein FlgN</fullName>
    </submittedName>
</protein>
<accession>A0A075NTW9</accession>
<sequence>MTSTLTSALQQQVENLSQLAQLLEQELHLISARDAEALTSLLEQKAELLEAIQAADRQIEPVYQAEKKSGSLPEEAESLMQSAAQILDECKYKTSVNQKAVEQGQLRLTHLRNLMLEVRAKESLTYDKKGKPNGGRLGSGVSA</sequence>
<organism evidence="5 8">
    <name type="scientific">Alteromonas australica</name>
    <dbReference type="NCBI Taxonomy" id="589873"/>
    <lineage>
        <taxon>Bacteria</taxon>
        <taxon>Pseudomonadati</taxon>
        <taxon>Pseudomonadota</taxon>
        <taxon>Gammaproteobacteria</taxon>
        <taxon>Alteromonadales</taxon>
        <taxon>Alteromonadaceae</taxon>
        <taxon>Alteromonas/Salinimonas group</taxon>
        <taxon>Alteromonas</taxon>
    </lineage>
</organism>
<reference evidence="9 10" key="2">
    <citation type="journal article" date="2018" name="Nat. Biotechnol.">
        <title>A standardized bacterial taxonomy based on genome phylogeny substantially revises the tree of life.</title>
        <authorList>
            <person name="Parks D.H."/>
            <person name="Chuvochina M."/>
            <person name="Waite D.W."/>
            <person name="Rinke C."/>
            <person name="Skarshewski A."/>
            <person name="Chaumeil P.A."/>
            <person name="Hugenholtz P."/>
        </authorList>
    </citation>
    <scope>NUCLEOTIDE SEQUENCE [LARGE SCALE GENOMIC DNA]</scope>
    <source>
        <strain evidence="7">UBA11621</strain>
        <strain evidence="6">UBA11978</strain>
    </source>
</reference>
<evidence type="ECO:0000256" key="1">
    <source>
        <dbReference type="ARBA" id="ARBA00002397"/>
    </source>
</evidence>
<dbReference type="Proteomes" id="UP000263517">
    <property type="component" value="Unassembled WGS sequence"/>
</dbReference>